<evidence type="ECO:0000256" key="5">
    <source>
        <dbReference type="SAM" id="SignalP"/>
    </source>
</evidence>
<keyword evidence="2 4" id="KW-0479">Metal-binding</keyword>
<sequence precursor="true">MSGAVSLLLAIAAWFAVASVAAASDASGPPDGKAIYSERCAACHGDDGQGTDSYPSALAGDLPVSRLAEVITDTMPEGEPEQCTGADAEAAARYLYDAFYSPIAQARLRPPRVKLSRLTTRQHQQTLVDLAQSFAWRPKRDGQQGLAATFYEGPGADANRKSAERIDPRVDFSLIDSGLFSKEFLFPPEDTSLEPIPRANKHSVVMLWQGGVRAPETGPHEFIVETNAGFTLHINDHREPIIDGRVKSGDSNGGRARINLVEGRTYHVRLSVTRVHEEDVTVELRWKTPTGVEELIPARALSPHESPELLIIDAPLPPDDQSEGFVRAANVSAQWDDAVTRVALETADRLVKALPELRKLPDDRGQAKEKAREFCLEFADRAFRHPLSDEQRRRHVDAFFDADLSWRQAAKLSLLTTLKSPYFLYPELGTAGAEPDWRVASRLALTLWDSTPDEPLNLLARRGKIHTRDQALEQAHWMLEDPRAEAKLVQFFRNWLEMNIPEPLRRDSETYAGFSSRVADDMRTSLELFVLDLLLSESTDFRQLFLSQEFYLNDRLATFLGAEPPISEELGDDEFHRVTLEPDDRAGVVTHPFVVANHAYYRETSPIHRGVFLARHILGRALRPPPVAVAPTAPDLHPDMTTRERVALQTSPPECQHCHVMINDLGFSLEQFDAVGRLRDQEHGKPIDPSGGYVTTDGQEHEFQHARELAHFLADSRDVQRAFVIQLFEHLAKQPIMAYGEDTPDVLMQRFEEHGFSIRNLAAEIAATIAVPPSPPSSGPQG</sequence>
<keyword evidence="1 4" id="KW-0349">Heme</keyword>
<evidence type="ECO:0000256" key="4">
    <source>
        <dbReference type="PROSITE-ProRule" id="PRU00433"/>
    </source>
</evidence>
<dbReference type="InterPro" id="IPR009056">
    <property type="entry name" value="Cyt_c-like_dom"/>
</dbReference>
<evidence type="ECO:0000259" key="7">
    <source>
        <dbReference type="PROSITE" id="PS51820"/>
    </source>
</evidence>
<feature type="signal peptide" evidence="5">
    <location>
        <begin position="1"/>
        <end position="23"/>
    </location>
</feature>
<evidence type="ECO:0000256" key="1">
    <source>
        <dbReference type="ARBA" id="ARBA00022617"/>
    </source>
</evidence>
<reference evidence="8 9" key="1">
    <citation type="submission" date="2019-02" db="EMBL/GenBank/DDBJ databases">
        <title>Deep-cultivation of Planctomycetes and their phenomic and genomic characterization uncovers novel biology.</title>
        <authorList>
            <person name="Wiegand S."/>
            <person name="Jogler M."/>
            <person name="Boedeker C."/>
            <person name="Pinto D."/>
            <person name="Vollmers J."/>
            <person name="Rivas-Marin E."/>
            <person name="Kohn T."/>
            <person name="Peeters S.H."/>
            <person name="Heuer A."/>
            <person name="Rast P."/>
            <person name="Oberbeckmann S."/>
            <person name="Bunk B."/>
            <person name="Jeske O."/>
            <person name="Meyerdierks A."/>
            <person name="Storesund J.E."/>
            <person name="Kallscheuer N."/>
            <person name="Luecker S."/>
            <person name="Lage O.M."/>
            <person name="Pohl T."/>
            <person name="Merkel B.J."/>
            <person name="Hornburger P."/>
            <person name="Mueller R.-W."/>
            <person name="Bruemmer F."/>
            <person name="Labrenz M."/>
            <person name="Spormann A.M."/>
            <person name="Op Den Camp H."/>
            <person name="Overmann J."/>
            <person name="Amann R."/>
            <person name="Jetten M.S.M."/>
            <person name="Mascher T."/>
            <person name="Medema M.H."/>
            <person name="Devos D.P."/>
            <person name="Kaster A.-K."/>
            <person name="Ovreas L."/>
            <person name="Rohde M."/>
            <person name="Galperin M.Y."/>
            <person name="Jogler C."/>
        </authorList>
    </citation>
    <scope>NUCLEOTIDE SEQUENCE [LARGE SCALE GENOMIC DNA]</scope>
    <source>
        <strain evidence="8 9">Pla123a</strain>
    </source>
</reference>
<dbReference type="EMBL" id="SJPO01000004">
    <property type="protein sequence ID" value="TWT77523.1"/>
    <property type="molecule type" value="Genomic_DNA"/>
</dbReference>
<keyword evidence="9" id="KW-1185">Reference proteome</keyword>
<dbReference type="AlphaFoldDB" id="A0A5C5YRR5"/>
<feature type="chain" id="PRO_5022758162" evidence="5">
    <location>
        <begin position="24"/>
        <end position="782"/>
    </location>
</feature>
<dbReference type="Proteomes" id="UP000318478">
    <property type="component" value="Unassembled WGS sequence"/>
</dbReference>
<dbReference type="Pfam" id="PF07627">
    <property type="entry name" value="PSCyt3"/>
    <property type="match status" value="1"/>
</dbReference>
<keyword evidence="5" id="KW-0732">Signal</keyword>
<dbReference type="InterPro" id="IPR011658">
    <property type="entry name" value="PA14_dom"/>
</dbReference>
<dbReference type="Pfam" id="PF13442">
    <property type="entry name" value="Cytochrome_CBB3"/>
    <property type="match status" value="1"/>
</dbReference>
<dbReference type="InterPro" id="IPR036909">
    <property type="entry name" value="Cyt_c-like_dom_sf"/>
</dbReference>
<gene>
    <name evidence="8" type="ORF">Pla123a_21840</name>
</gene>
<dbReference type="InterPro" id="IPR037524">
    <property type="entry name" value="PA14/GLEYA"/>
</dbReference>
<feature type="domain" description="Cytochrome c" evidence="6">
    <location>
        <begin position="27"/>
        <end position="135"/>
    </location>
</feature>
<evidence type="ECO:0000259" key="6">
    <source>
        <dbReference type="PROSITE" id="PS51007"/>
    </source>
</evidence>
<name>A0A5C5YRR5_9BACT</name>
<keyword evidence="3 4" id="KW-0408">Iron</keyword>
<organism evidence="8 9">
    <name type="scientific">Posidoniimonas polymericola</name>
    <dbReference type="NCBI Taxonomy" id="2528002"/>
    <lineage>
        <taxon>Bacteria</taxon>
        <taxon>Pseudomonadati</taxon>
        <taxon>Planctomycetota</taxon>
        <taxon>Planctomycetia</taxon>
        <taxon>Pirellulales</taxon>
        <taxon>Lacipirellulaceae</taxon>
        <taxon>Posidoniimonas</taxon>
    </lineage>
</organism>
<accession>A0A5C5YRR5</accession>
<proteinExistence type="predicted"/>
<dbReference type="PROSITE" id="PS51820">
    <property type="entry name" value="PA14"/>
    <property type="match status" value="1"/>
</dbReference>
<dbReference type="GO" id="GO:0020037">
    <property type="term" value="F:heme binding"/>
    <property type="evidence" value="ECO:0007669"/>
    <property type="project" value="InterPro"/>
</dbReference>
<evidence type="ECO:0000256" key="2">
    <source>
        <dbReference type="ARBA" id="ARBA00022723"/>
    </source>
</evidence>
<dbReference type="GO" id="GO:0009055">
    <property type="term" value="F:electron transfer activity"/>
    <property type="evidence" value="ECO:0007669"/>
    <property type="project" value="InterPro"/>
</dbReference>
<dbReference type="SUPFAM" id="SSF56988">
    <property type="entry name" value="Anthrax protective antigen"/>
    <property type="match status" value="1"/>
</dbReference>
<evidence type="ECO:0000256" key="3">
    <source>
        <dbReference type="ARBA" id="ARBA00023004"/>
    </source>
</evidence>
<dbReference type="Gene3D" id="1.10.760.10">
    <property type="entry name" value="Cytochrome c-like domain"/>
    <property type="match status" value="1"/>
</dbReference>
<dbReference type="Gene3D" id="3.90.182.10">
    <property type="entry name" value="Toxin - Anthrax Protective Antigen,domain 1"/>
    <property type="match status" value="1"/>
</dbReference>
<comment type="caution">
    <text evidence="8">The sequence shown here is derived from an EMBL/GenBank/DDBJ whole genome shotgun (WGS) entry which is preliminary data.</text>
</comment>
<protein>
    <submittedName>
        <fullName evidence="8">PA14 domain protein</fullName>
    </submittedName>
</protein>
<dbReference type="Pfam" id="PF07691">
    <property type="entry name" value="PA14"/>
    <property type="match status" value="1"/>
</dbReference>
<feature type="domain" description="PA14" evidence="7">
    <location>
        <begin position="141"/>
        <end position="300"/>
    </location>
</feature>
<evidence type="ECO:0000313" key="9">
    <source>
        <dbReference type="Proteomes" id="UP000318478"/>
    </source>
</evidence>
<dbReference type="SUPFAM" id="SSF46626">
    <property type="entry name" value="Cytochrome c"/>
    <property type="match status" value="1"/>
</dbReference>
<dbReference type="GO" id="GO:0046872">
    <property type="term" value="F:metal ion binding"/>
    <property type="evidence" value="ECO:0007669"/>
    <property type="project" value="UniProtKB-KW"/>
</dbReference>
<dbReference type="InterPro" id="IPR013039">
    <property type="entry name" value="DUF1588"/>
</dbReference>
<evidence type="ECO:0000313" key="8">
    <source>
        <dbReference type="EMBL" id="TWT77523.1"/>
    </source>
</evidence>
<dbReference type="Pfam" id="PF07631">
    <property type="entry name" value="PSD4"/>
    <property type="match status" value="1"/>
</dbReference>
<dbReference type="SMART" id="SM00758">
    <property type="entry name" value="PA14"/>
    <property type="match status" value="1"/>
</dbReference>
<dbReference type="InterPro" id="IPR013042">
    <property type="entry name" value="DUF1592"/>
</dbReference>
<dbReference type="PROSITE" id="PS51007">
    <property type="entry name" value="CYTC"/>
    <property type="match status" value="1"/>
</dbReference>